<comment type="catalytic activity">
    <reaction evidence="1 9">
        <text>a beta-lactam + H2O = a substituted beta-amino acid</text>
        <dbReference type="Rhea" id="RHEA:20401"/>
        <dbReference type="ChEBI" id="CHEBI:15377"/>
        <dbReference type="ChEBI" id="CHEBI:35627"/>
        <dbReference type="ChEBI" id="CHEBI:140347"/>
        <dbReference type="EC" id="3.5.2.6"/>
    </reaction>
</comment>
<comment type="function">
    <text evidence="9">Hydrolyzes 6-aminopenicillinic acid and 7-aminocephalosporanic acid (ACA) derivatives.</text>
</comment>
<evidence type="ECO:0000256" key="8">
    <source>
        <dbReference type="ARBA" id="ARBA00023251"/>
    </source>
</evidence>
<keyword evidence="12" id="KW-1185">Reference proteome</keyword>
<dbReference type="EC" id="3.5.2.6" evidence="3 9"/>
<evidence type="ECO:0000256" key="10">
    <source>
        <dbReference type="SAM" id="MobiDB-lite"/>
    </source>
</evidence>
<dbReference type="STRING" id="679897.HMU07750"/>
<evidence type="ECO:0000256" key="2">
    <source>
        <dbReference type="ARBA" id="ARBA00008486"/>
    </source>
</evidence>
<dbReference type="InterPro" id="IPR011990">
    <property type="entry name" value="TPR-like_helical_dom_sf"/>
</dbReference>
<comment type="similarity">
    <text evidence="2 9">Belongs to the hcp beta-lactamase family.</text>
</comment>
<dbReference type="SUPFAM" id="SSF81901">
    <property type="entry name" value="HCP-like"/>
    <property type="match status" value="2"/>
</dbReference>
<dbReference type="GO" id="GO:0005576">
    <property type="term" value="C:extracellular region"/>
    <property type="evidence" value="ECO:0007669"/>
    <property type="project" value="UniProtKB-SubCell"/>
</dbReference>
<dbReference type="AlphaFoldDB" id="D3UHR0"/>
<keyword evidence="7" id="KW-1015">Disulfide bond</keyword>
<dbReference type="HOGENOM" id="CLU_000288_36_2_7"/>
<evidence type="ECO:0000313" key="12">
    <source>
        <dbReference type="Proteomes" id="UP000001522"/>
    </source>
</evidence>
<dbReference type="KEGG" id="hms:HMU07750"/>
<evidence type="ECO:0000256" key="6">
    <source>
        <dbReference type="ARBA" id="ARBA00022803"/>
    </source>
</evidence>
<dbReference type="EMBL" id="FN555004">
    <property type="protein sequence ID" value="CBG40032.1"/>
    <property type="molecule type" value="Genomic_DNA"/>
</dbReference>
<name>D3UHR0_HELM1</name>
<dbReference type="PANTHER" id="PTHR13891:SF1">
    <property type="entry name" value="CYTOCHROME C OXIDASE ASSEMBLY FACTOR 7"/>
    <property type="match status" value="1"/>
</dbReference>
<protein>
    <recommendedName>
        <fullName evidence="3 9">Beta-lactamase</fullName>
        <ecNumber evidence="3 9">3.5.2.6</ecNumber>
    </recommendedName>
</protein>
<feature type="compositionally biased region" description="Pro residues" evidence="10">
    <location>
        <begin position="48"/>
        <end position="58"/>
    </location>
</feature>
<dbReference type="Pfam" id="PF08238">
    <property type="entry name" value="Sel1"/>
    <property type="match status" value="5"/>
</dbReference>
<dbReference type="InterPro" id="IPR006597">
    <property type="entry name" value="Sel1-like"/>
</dbReference>
<evidence type="ECO:0000256" key="3">
    <source>
        <dbReference type="ARBA" id="ARBA00012865"/>
    </source>
</evidence>
<dbReference type="GO" id="GO:0046677">
    <property type="term" value="P:response to antibiotic"/>
    <property type="evidence" value="ECO:0007669"/>
    <property type="project" value="UniProtKB-KW"/>
</dbReference>
<sequence>MACFLLFLPRFIKEIGMKKVLIALVLIFGFCLAEDLPSNQGMGVQDTPKPPTIAPNPKPDQRKIPLDNPPKGNPLSTPKSAKTFLDFGLDAAKKGDYKSAFRFFTQACDNGNPAGCFAIGTMYMNGVGIQTNIQKAERYYQMGCSGGDPTACSSLAKIYDYKEQASANDKEKAAQLYMTACQGGDIMACNNIAYMYANGDGVPKDYFKALQYYKFSCDAGSDLGCYNLGLMSNTNNVYGYDRANLTIVDLNYIACNAGDITGCANLGWIYANGLGGAPVSYYYAAHYFNIACNSGNLSGCNNLGVLYQKGLGVTQDTNRALDLFGYTCNLGYQMGCDNYRIFKQQLTGNRTNPGSFFFPNDPKLGKLPNIGRTPPPPR</sequence>
<dbReference type="GO" id="GO:0008800">
    <property type="term" value="F:beta-lactamase activity"/>
    <property type="evidence" value="ECO:0007669"/>
    <property type="project" value="UniProtKB-UniRule"/>
</dbReference>
<keyword evidence="9" id="KW-0964">Secreted</keyword>
<accession>D3UHR0</accession>
<evidence type="ECO:0000256" key="7">
    <source>
        <dbReference type="ARBA" id="ARBA00023157"/>
    </source>
</evidence>
<evidence type="ECO:0000313" key="11">
    <source>
        <dbReference type="EMBL" id="CBG40032.1"/>
    </source>
</evidence>
<comment type="subcellular location">
    <subcellularLocation>
        <location evidence="9">Secreted</location>
    </subcellularLocation>
</comment>
<organism evidence="11 12">
    <name type="scientific">Helicobacter mustelae (strain ATCC 43772 / CCUG 25715 / CIP 103759 / LMG 18044 / NCTC 12198 / R85-136P)</name>
    <name type="common">Campylobacter mustelae</name>
    <dbReference type="NCBI Taxonomy" id="679897"/>
    <lineage>
        <taxon>Bacteria</taxon>
        <taxon>Pseudomonadati</taxon>
        <taxon>Campylobacterota</taxon>
        <taxon>Epsilonproteobacteria</taxon>
        <taxon>Campylobacterales</taxon>
        <taxon>Helicobacteraceae</taxon>
        <taxon>Helicobacter</taxon>
    </lineage>
</organism>
<keyword evidence="6" id="KW-0802">TPR repeat</keyword>
<feature type="region of interest" description="Disordered" evidence="10">
    <location>
        <begin position="41"/>
        <end position="78"/>
    </location>
</feature>
<dbReference type="eggNOG" id="COG0790">
    <property type="taxonomic scope" value="Bacteria"/>
</dbReference>
<evidence type="ECO:0000256" key="9">
    <source>
        <dbReference type="RuleBase" id="RU366075"/>
    </source>
</evidence>
<evidence type="ECO:0000256" key="1">
    <source>
        <dbReference type="ARBA" id="ARBA00001526"/>
    </source>
</evidence>
<dbReference type="PANTHER" id="PTHR13891">
    <property type="entry name" value="CYTOCHROME C OXIDASE ASSEMBLY FACTOR 7"/>
    <property type="match status" value="1"/>
</dbReference>
<gene>
    <name evidence="11" type="ordered locus">HMU07750</name>
</gene>
<evidence type="ECO:0000256" key="4">
    <source>
        <dbReference type="ARBA" id="ARBA00022737"/>
    </source>
</evidence>
<keyword evidence="4" id="KW-0677">Repeat</keyword>
<dbReference type="Gene3D" id="1.25.40.10">
    <property type="entry name" value="Tetratricopeptide repeat domain"/>
    <property type="match status" value="2"/>
</dbReference>
<feature type="region of interest" description="Disordered" evidence="10">
    <location>
        <begin position="357"/>
        <end position="378"/>
    </location>
</feature>
<dbReference type="Proteomes" id="UP000001522">
    <property type="component" value="Chromosome"/>
</dbReference>
<dbReference type="InterPro" id="IPR040239">
    <property type="entry name" value="HcpB-like"/>
</dbReference>
<dbReference type="SMART" id="SM00671">
    <property type="entry name" value="SEL1"/>
    <property type="match status" value="6"/>
</dbReference>
<reference evidence="11 12" key="1">
    <citation type="journal article" date="2010" name="BMC Genomics">
        <title>Comparative genomics and proteomics of Helicobacter mustelae, an ulcerogenic and carcinogenic gastric pathogen.</title>
        <authorList>
            <person name="O'Toole P.W."/>
            <person name="Snelling W.J."/>
            <person name="Canchaya C."/>
            <person name="Forde B.M."/>
            <person name="Hardie K.R."/>
            <person name="Josenhans C."/>
            <person name="Graham R.L.J."/>
            <person name="McMullan G."/>
            <person name="Parkhill J."/>
            <person name="Belda E."/>
            <person name="Bentley S.D."/>
        </authorList>
    </citation>
    <scope>NUCLEOTIDE SEQUENCE [LARGE SCALE GENOMIC DNA]</scope>
    <source>
        <strain evidence="12">ATCC 43772 / LMG 18044 / NCTC 12198 / 12198</strain>
    </source>
</reference>
<proteinExistence type="inferred from homology"/>
<evidence type="ECO:0000256" key="5">
    <source>
        <dbReference type="ARBA" id="ARBA00022801"/>
    </source>
</evidence>
<keyword evidence="8" id="KW-0046">Antibiotic resistance</keyword>
<keyword evidence="5 9" id="KW-0378">Hydrolase</keyword>